<reference evidence="3" key="1">
    <citation type="submission" date="2006-10" db="EMBL/GenBank/DDBJ databases">
        <authorList>
            <person name="Amadeo P."/>
            <person name="Zhao Q."/>
            <person name="Wortman J."/>
            <person name="Fraser-Liggett C."/>
            <person name="Carlton J."/>
        </authorList>
    </citation>
    <scope>NUCLEOTIDE SEQUENCE</scope>
    <source>
        <strain evidence="3">G3</strain>
    </source>
</reference>
<evidence type="ECO:0000259" key="2">
    <source>
        <dbReference type="PROSITE" id="PS50090"/>
    </source>
</evidence>
<feature type="compositionally biased region" description="Basic and acidic residues" evidence="1">
    <location>
        <begin position="142"/>
        <end position="161"/>
    </location>
</feature>
<reference evidence="3" key="2">
    <citation type="journal article" date="2007" name="Science">
        <title>Draft genome sequence of the sexually transmitted pathogen Trichomonas vaginalis.</title>
        <authorList>
            <person name="Carlton J.M."/>
            <person name="Hirt R.P."/>
            <person name="Silva J.C."/>
            <person name="Delcher A.L."/>
            <person name="Schatz M."/>
            <person name="Zhao Q."/>
            <person name="Wortman J.R."/>
            <person name="Bidwell S.L."/>
            <person name="Alsmark U.C.M."/>
            <person name="Besteiro S."/>
            <person name="Sicheritz-Ponten T."/>
            <person name="Noel C.J."/>
            <person name="Dacks J.B."/>
            <person name="Foster P.G."/>
            <person name="Simillion C."/>
            <person name="Van de Peer Y."/>
            <person name="Miranda-Saavedra D."/>
            <person name="Barton G.J."/>
            <person name="Westrop G.D."/>
            <person name="Mueller S."/>
            <person name="Dessi D."/>
            <person name="Fiori P.L."/>
            <person name="Ren Q."/>
            <person name="Paulsen I."/>
            <person name="Zhang H."/>
            <person name="Bastida-Corcuera F.D."/>
            <person name="Simoes-Barbosa A."/>
            <person name="Brown M.T."/>
            <person name="Hayes R.D."/>
            <person name="Mukherjee M."/>
            <person name="Okumura C.Y."/>
            <person name="Schneider R."/>
            <person name="Smith A.J."/>
            <person name="Vanacova S."/>
            <person name="Villalvazo M."/>
            <person name="Haas B.J."/>
            <person name="Pertea M."/>
            <person name="Feldblyum T.V."/>
            <person name="Utterback T.R."/>
            <person name="Shu C.L."/>
            <person name="Osoegawa K."/>
            <person name="de Jong P.J."/>
            <person name="Hrdy I."/>
            <person name="Horvathova L."/>
            <person name="Zubacova Z."/>
            <person name="Dolezal P."/>
            <person name="Malik S.B."/>
            <person name="Logsdon J.M. Jr."/>
            <person name="Henze K."/>
            <person name="Gupta A."/>
            <person name="Wang C.C."/>
            <person name="Dunne R.L."/>
            <person name="Upcroft J.A."/>
            <person name="Upcroft P."/>
            <person name="White O."/>
            <person name="Salzberg S.L."/>
            <person name="Tang P."/>
            <person name="Chiu C.-H."/>
            <person name="Lee Y.-S."/>
            <person name="Embley T.M."/>
            <person name="Coombs G.H."/>
            <person name="Mottram J.C."/>
            <person name="Tachezy J."/>
            <person name="Fraser-Liggett C.M."/>
            <person name="Johnson P.J."/>
        </authorList>
    </citation>
    <scope>NUCLEOTIDE SEQUENCE [LARGE SCALE GENOMIC DNA]</scope>
    <source>
        <strain evidence="3">G3</strain>
    </source>
</reference>
<gene>
    <name evidence="3" type="ORF">TVAG_182000</name>
</gene>
<dbReference type="InterPro" id="IPR009057">
    <property type="entry name" value="Homeodomain-like_sf"/>
</dbReference>
<dbReference type="GO" id="GO:0003677">
    <property type="term" value="F:DNA binding"/>
    <property type="evidence" value="ECO:0007669"/>
    <property type="project" value="UniProtKB-KW"/>
</dbReference>
<dbReference type="Proteomes" id="UP000001542">
    <property type="component" value="Unassembled WGS sequence"/>
</dbReference>
<dbReference type="AlphaFoldDB" id="A2F6Y2"/>
<dbReference type="SUPFAM" id="SSF46689">
    <property type="entry name" value="Homeodomain-like"/>
    <property type="match status" value="1"/>
</dbReference>
<evidence type="ECO:0000313" key="3">
    <source>
        <dbReference type="EMBL" id="EAX99343.1"/>
    </source>
</evidence>
<dbReference type="OrthoDB" id="6781668at2759"/>
<feature type="compositionally biased region" description="Basic residues" evidence="1">
    <location>
        <begin position="129"/>
        <end position="141"/>
    </location>
</feature>
<dbReference type="KEGG" id="tva:4757149"/>
<feature type="compositionally biased region" description="Low complexity" evidence="1">
    <location>
        <begin position="174"/>
        <end position="183"/>
    </location>
</feature>
<feature type="region of interest" description="Disordered" evidence="1">
    <location>
        <begin position="121"/>
        <end position="206"/>
    </location>
</feature>
<dbReference type="eggNOG" id="ENOG502QV86">
    <property type="taxonomic scope" value="Eukaryota"/>
</dbReference>
<dbReference type="VEuPathDB" id="TrichDB:TVAGG3_0007320"/>
<dbReference type="RefSeq" id="XP_001312273.1">
    <property type="nucleotide sequence ID" value="XM_001312272.1"/>
</dbReference>
<feature type="domain" description="Myb-like" evidence="2">
    <location>
        <begin position="243"/>
        <end position="299"/>
    </location>
</feature>
<dbReference type="InterPro" id="IPR001005">
    <property type="entry name" value="SANT/Myb"/>
</dbReference>
<feature type="compositionally biased region" description="Acidic residues" evidence="1">
    <location>
        <begin position="162"/>
        <end position="173"/>
    </location>
</feature>
<dbReference type="PROSITE" id="PS50090">
    <property type="entry name" value="MYB_LIKE"/>
    <property type="match status" value="1"/>
</dbReference>
<evidence type="ECO:0000313" key="4">
    <source>
        <dbReference type="Proteomes" id="UP000001542"/>
    </source>
</evidence>
<feature type="compositionally biased region" description="Acidic residues" evidence="1">
    <location>
        <begin position="334"/>
        <end position="346"/>
    </location>
</feature>
<keyword evidence="4" id="KW-1185">Reference proteome</keyword>
<keyword evidence="3" id="KW-0238">DNA-binding</keyword>
<proteinExistence type="predicted"/>
<evidence type="ECO:0000256" key="1">
    <source>
        <dbReference type="SAM" id="MobiDB-lite"/>
    </source>
</evidence>
<organism evidence="3 4">
    <name type="scientific">Trichomonas vaginalis (strain ATCC PRA-98 / G3)</name>
    <dbReference type="NCBI Taxonomy" id="412133"/>
    <lineage>
        <taxon>Eukaryota</taxon>
        <taxon>Metamonada</taxon>
        <taxon>Parabasalia</taxon>
        <taxon>Trichomonadida</taxon>
        <taxon>Trichomonadidae</taxon>
        <taxon>Trichomonas</taxon>
    </lineage>
</organism>
<feature type="region of interest" description="Disordered" evidence="1">
    <location>
        <begin position="315"/>
        <end position="347"/>
    </location>
</feature>
<dbReference type="EMBL" id="DS113641">
    <property type="protein sequence ID" value="EAX99343.1"/>
    <property type="molecule type" value="Genomic_DNA"/>
</dbReference>
<name>A2F6Y2_TRIV3</name>
<dbReference type="Pfam" id="PF00249">
    <property type="entry name" value="Myb_DNA-binding"/>
    <property type="match status" value="1"/>
</dbReference>
<feature type="compositionally biased region" description="Basic and acidic residues" evidence="1">
    <location>
        <begin position="315"/>
        <end position="324"/>
    </location>
</feature>
<protein>
    <submittedName>
        <fullName evidence="3">Myb-like DNA-binding domain containing protein</fullName>
    </submittedName>
</protein>
<dbReference type="InParanoid" id="A2F6Y2"/>
<sequence>MSLVDNASLYDNVREPITSDSPTSGNSAIAVDKIRLEEIMPYFEDEYIEDDPVIQQAILNNRKRTFTVRINQLNKILSQLVKLWEAPSPLHYYIAFLKKDMNPDELLLTIEDVDFQKEVNKEVKSRTSAARRPRTRSARKQLQKEITKKALEEAKNTKKDEDSDDDESSDDGDYYGTYATGETSNRGSRGNVKRARKPQKLNIPCPPEVKEEEWNTWSDAHKQSYKQMKSNPNSYLYRNLPPGEKQKNGPWSPEEHRLFLKRLHEIREQGINEGKWGIFSEAIPGRVGYQCANYYRKLVKSGEVHDEYYRQDEDGNLHFKDRQSYHKGTGNKEDSEDNSDSEEESAPETNVIGFYEKMAQKNPIKNKQDFITGETIQVPAISPDGTVLDYNTWLHLLTTTKQDPFTLRKINKRLITIITTENYNEFKNKIKHI</sequence>
<dbReference type="CDD" id="cd00167">
    <property type="entry name" value="SANT"/>
    <property type="match status" value="1"/>
</dbReference>
<accession>A2F6Y2</accession>
<dbReference type="VEuPathDB" id="TrichDB:TVAG_182000"/>
<dbReference type="Gene3D" id="1.10.10.60">
    <property type="entry name" value="Homeodomain-like"/>
    <property type="match status" value="1"/>
</dbReference>
<dbReference type="SMART" id="SM00717">
    <property type="entry name" value="SANT"/>
    <property type="match status" value="1"/>
</dbReference>